<dbReference type="InterPro" id="IPR036236">
    <property type="entry name" value="Znf_C2H2_sf"/>
</dbReference>
<dbReference type="EMBL" id="LSBJ02000005">
    <property type="protein sequence ID" value="OAQ64185.1"/>
    <property type="molecule type" value="Genomic_DNA"/>
</dbReference>
<evidence type="ECO:0000256" key="2">
    <source>
        <dbReference type="ARBA" id="ARBA00004496"/>
    </source>
</evidence>
<dbReference type="GO" id="GO:0001227">
    <property type="term" value="F:DNA-binding transcription repressor activity, RNA polymerase II-specific"/>
    <property type="evidence" value="ECO:0007669"/>
    <property type="project" value="TreeGrafter"/>
</dbReference>
<comment type="subcellular location">
    <subcellularLocation>
        <location evidence="2">Cytoplasm</location>
    </subcellularLocation>
    <subcellularLocation>
        <location evidence="1">Nucleus</location>
    </subcellularLocation>
</comment>
<dbReference type="Gene3D" id="3.30.160.60">
    <property type="entry name" value="Classic Zinc Finger"/>
    <property type="match status" value="3"/>
</dbReference>
<dbReference type="GeneID" id="28848680"/>
<evidence type="ECO:0000313" key="14">
    <source>
        <dbReference type="EMBL" id="OAQ64185.1"/>
    </source>
</evidence>
<dbReference type="PROSITE" id="PS50157">
    <property type="entry name" value="ZINC_FINGER_C2H2_2"/>
    <property type="match status" value="2"/>
</dbReference>
<feature type="region of interest" description="Disordered" evidence="12">
    <location>
        <begin position="301"/>
        <end position="339"/>
    </location>
</feature>
<dbReference type="RefSeq" id="XP_018141499.1">
    <property type="nucleotide sequence ID" value="XM_018284686.1"/>
</dbReference>
<evidence type="ECO:0000256" key="7">
    <source>
        <dbReference type="ARBA" id="ARBA00022833"/>
    </source>
</evidence>
<protein>
    <submittedName>
        <fullName evidence="14">Oocyte zinc finger protein XlCOF20</fullName>
    </submittedName>
</protein>
<dbReference type="FunFam" id="3.30.160.60:FF:000181">
    <property type="entry name" value="C2H2 type zinc finger protein"/>
    <property type="match status" value="1"/>
</dbReference>
<feature type="compositionally biased region" description="Low complexity" evidence="12">
    <location>
        <begin position="252"/>
        <end position="268"/>
    </location>
</feature>
<keyword evidence="15" id="KW-1185">Reference proteome</keyword>
<name>A0A179FF07_METCM</name>
<keyword evidence="7" id="KW-0862">Zinc</keyword>
<dbReference type="AlphaFoldDB" id="A0A179FF07"/>
<organism evidence="14 15">
    <name type="scientific">Pochonia chlamydosporia 170</name>
    <dbReference type="NCBI Taxonomy" id="1380566"/>
    <lineage>
        <taxon>Eukaryota</taxon>
        <taxon>Fungi</taxon>
        <taxon>Dikarya</taxon>
        <taxon>Ascomycota</taxon>
        <taxon>Pezizomycotina</taxon>
        <taxon>Sordariomycetes</taxon>
        <taxon>Hypocreomycetidae</taxon>
        <taxon>Hypocreales</taxon>
        <taxon>Clavicipitaceae</taxon>
        <taxon>Pochonia</taxon>
    </lineage>
</organism>
<dbReference type="SMART" id="SM00355">
    <property type="entry name" value="ZnF_C2H2"/>
    <property type="match status" value="2"/>
</dbReference>
<dbReference type="FunFam" id="3.30.160.60:FF:000146">
    <property type="entry name" value="C2H2 type zinc finger protein"/>
    <property type="match status" value="1"/>
</dbReference>
<dbReference type="Proteomes" id="UP000078397">
    <property type="component" value="Unassembled WGS sequence"/>
</dbReference>
<proteinExistence type="predicted"/>
<evidence type="ECO:0000256" key="9">
    <source>
        <dbReference type="ARBA" id="ARBA00023163"/>
    </source>
</evidence>
<feature type="compositionally biased region" description="Low complexity" evidence="12">
    <location>
        <begin position="445"/>
        <end position="466"/>
    </location>
</feature>
<dbReference type="FunFam" id="3.30.160.60:FF:000239">
    <property type="entry name" value="C2H2 type zinc finger protein"/>
    <property type="match status" value="1"/>
</dbReference>
<keyword evidence="4" id="KW-0479">Metal-binding</keyword>
<evidence type="ECO:0000256" key="11">
    <source>
        <dbReference type="PROSITE-ProRule" id="PRU00042"/>
    </source>
</evidence>
<dbReference type="GO" id="GO:0000978">
    <property type="term" value="F:RNA polymerase II cis-regulatory region sequence-specific DNA binding"/>
    <property type="evidence" value="ECO:0007669"/>
    <property type="project" value="TreeGrafter"/>
</dbReference>
<dbReference type="PROSITE" id="PS00028">
    <property type="entry name" value="ZINC_FINGER_C2H2_1"/>
    <property type="match status" value="2"/>
</dbReference>
<dbReference type="SUPFAM" id="SSF57667">
    <property type="entry name" value="beta-beta-alpha zinc fingers"/>
    <property type="match status" value="1"/>
</dbReference>
<feature type="region of interest" description="Disordered" evidence="12">
    <location>
        <begin position="671"/>
        <end position="730"/>
    </location>
</feature>
<feature type="compositionally biased region" description="Polar residues" evidence="12">
    <location>
        <begin position="165"/>
        <end position="175"/>
    </location>
</feature>
<comment type="caution">
    <text evidence="14">The sequence shown here is derived from an EMBL/GenBank/DDBJ whole genome shotgun (WGS) entry which is preliminary data.</text>
</comment>
<feature type="region of interest" description="Disordered" evidence="12">
    <location>
        <begin position="238"/>
        <end position="285"/>
    </location>
</feature>
<evidence type="ECO:0000256" key="1">
    <source>
        <dbReference type="ARBA" id="ARBA00004123"/>
    </source>
</evidence>
<feature type="compositionally biased region" description="Polar residues" evidence="12">
    <location>
        <begin position="1"/>
        <end position="29"/>
    </location>
</feature>
<dbReference type="InterPro" id="IPR013087">
    <property type="entry name" value="Znf_C2H2_type"/>
</dbReference>
<feature type="compositionally biased region" description="Polar residues" evidence="12">
    <location>
        <begin position="301"/>
        <end position="315"/>
    </location>
</feature>
<dbReference type="KEGG" id="pchm:VFPPC_05500"/>
<reference evidence="14 15" key="1">
    <citation type="journal article" date="2016" name="PLoS Pathog.">
        <title>Biosynthesis of antibiotic leucinostatins in bio-control fungus Purpureocillium lilacinum and their inhibition on phytophthora revealed by genome mining.</title>
        <authorList>
            <person name="Wang G."/>
            <person name="Liu Z."/>
            <person name="Lin R."/>
            <person name="Li E."/>
            <person name="Mao Z."/>
            <person name="Ling J."/>
            <person name="Yang Y."/>
            <person name="Yin W.B."/>
            <person name="Xie B."/>
        </authorList>
    </citation>
    <scope>NUCLEOTIDE SEQUENCE [LARGE SCALE GENOMIC DNA]</scope>
    <source>
        <strain evidence="14">170</strain>
    </source>
</reference>
<feature type="compositionally biased region" description="Polar residues" evidence="12">
    <location>
        <begin position="191"/>
        <end position="223"/>
    </location>
</feature>
<evidence type="ECO:0000256" key="8">
    <source>
        <dbReference type="ARBA" id="ARBA00023015"/>
    </source>
</evidence>
<feature type="compositionally biased region" description="Low complexity" evidence="12">
    <location>
        <begin position="62"/>
        <end position="96"/>
    </location>
</feature>
<feature type="domain" description="C2H2-type" evidence="13">
    <location>
        <begin position="537"/>
        <end position="564"/>
    </location>
</feature>
<keyword evidence="9" id="KW-0804">Transcription</keyword>
<sequence length="730" mass="78283">MDQQPHNGLSSSASGQDKQPHINHSSLSPSGGGFAGPDDSSSVGLGLDLDAQPQQEQPNLNFAATGSDAGFGSFGSSTNFLDSQQASSQQAFSQASVSDPTVFDPGTSFGQQPTTGQGTDRPLSFDAQSQPSAAYLSPSLNDGDFSLFPSGSQGDHFNAPLFEQPSLNPNDINSMTSPQSHHTPTPPNLLQPDSLQPGSAHQSPSFSQHNQFSSPQSSHSRNVSLGPEAALLPSQIGDWSQPQFQGHRRSPSEYSDVSSVSPSPNLVSADSFDDHSGHSPLQRASDGSLYQDVLNIESFSIGDSTQHGRSPSHSPAISPRLNPQPLPEMHQSAFGLAPPSGGFGGGLGYHGMQLGNNSFPPLASQERSDMSHMAPPAINIDFAPNNAKQGPYESIKSHIDQDSLTPPDRGRPKSRPRSVTDPFHPGGVALGRPEKSASLSPTPHLSARSESSRSLSPLDRQATSSPSRRRQSTSAVPNNVIALRLADPDYQNSPESGSTKRVQKHPATFQCTLCPKRFTRAYNLRSHLRTHTDERPFVCTVCGKAFARQHDRKRHESLHSGEKRFVCKGDLKAGGQWGCGRRFARADALGRHFRSEAGRICIKPLLDEEIMERQRQWQEQRLQQNMAQNMAAPQMALDPATGYPMDASGNYALPAALLQQYPALAQMNWSTPDPGSTMEDDLSGRSSFDASDYDEGEEGGYVSGPGTGYGEGSLSQNFGEIGYASDFGGR</sequence>
<feature type="region of interest" description="Disordered" evidence="12">
    <location>
        <begin position="375"/>
        <end position="504"/>
    </location>
</feature>
<dbReference type="GO" id="GO:0045944">
    <property type="term" value="P:positive regulation of transcription by RNA polymerase II"/>
    <property type="evidence" value="ECO:0007669"/>
    <property type="project" value="UniProtKB-ARBA"/>
</dbReference>
<evidence type="ECO:0000256" key="5">
    <source>
        <dbReference type="ARBA" id="ARBA00022737"/>
    </source>
</evidence>
<evidence type="ECO:0000313" key="15">
    <source>
        <dbReference type="Proteomes" id="UP000078397"/>
    </source>
</evidence>
<evidence type="ECO:0000256" key="12">
    <source>
        <dbReference type="SAM" id="MobiDB-lite"/>
    </source>
</evidence>
<gene>
    <name evidence="14" type="ORF">VFPPC_05500</name>
</gene>
<dbReference type="STRING" id="1380566.A0A179FF07"/>
<dbReference type="GO" id="GO:0008270">
    <property type="term" value="F:zinc ion binding"/>
    <property type="evidence" value="ECO:0007669"/>
    <property type="project" value="UniProtKB-KW"/>
</dbReference>
<feature type="region of interest" description="Disordered" evidence="12">
    <location>
        <begin position="1"/>
        <end position="224"/>
    </location>
</feature>
<dbReference type="OrthoDB" id="8117402at2759"/>
<feature type="compositionally biased region" description="Polar residues" evidence="12">
    <location>
        <begin position="108"/>
        <end position="118"/>
    </location>
</feature>
<dbReference type="Pfam" id="PF00096">
    <property type="entry name" value="zf-C2H2"/>
    <property type="match status" value="2"/>
</dbReference>
<keyword evidence="5" id="KW-0677">Repeat</keyword>
<feature type="domain" description="C2H2-type" evidence="13">
    <location>
        <begin position="509"/>
        <end position="536"/>
    </location>
</feature>
<keyword evidence="6 11" id="KW-0863">Zinc-finger</keyword>
<dbReference type="GO" id="GO:0071277">
    <property type="term" value="P:cellular response to calcium ion"/>
    <property type="evidence" value="ECO:0007669"/>
    <property type="project" value="UniProtKB-ARBA"/>
</dbReference>
<keyword evidence="3" id="KW-0963">Cytoplasm</keyword>
<evidence type="ECO:0000259" key="13">
    <source>
        <dbReference type="PROSITE" id="PS50157"/>
    </source>
</evidence>
<evidence type="ECO:0000256" key="10">
    <source>
        <dbReference type="ARBA" id="ARBA00023242"/>
    </source>
</evidence>
<feature type="compositionally biased region" description="Polar residues" evidence="12">
    <location>
        <begin position="490"/>
        <end position="500"/>
    </location>
</feature>
<dbReference type="GO" id="GO:0005737">
    <property type="term" value="C:cytoplasm"/>
    <property type="evidence" value="ECO:0007669"/>
    <property type="project" value="UniProtKB-SubCell"/>
</dbReference>
<evidence type="ECO:0000256" key="3">
    <source>
        <dbReference type="ARBA" id="ARBA00022490"/>
    </source>
</evidence>
<evidence type="ECO:0000256" key="4">
    <source>
        <dbReference type="ARBA" id="ARBA00022723"/>
    </source>
</evidence>
<accession>A0A179FF07</accession>
<keyword evidence="8" id="KW-0805">Transcription regulation</keyword>
<dbReference type="PANTHER" id="PTHR24399:SF23">
    <property type="entry name" value="C2H2-TYPE DOMAIN-CONTAINING PROTEIN"/>
    <property type="match status" value="1"/>
</dbReference>
<evidence type="ECO:0000256" key="6">
    <source>
        <dbReference type="ARBA" id="ARBA00022771"/>
    </source>
</evidence>
<dbReference type="PANTHER" id="PTHR24399">
    <property type="entry name" value="ZINC FINGER AND BTB DOMAIN-CONTAINING"/>
    <property type="match status" value="1"/>
</dbReference>
<feature type="compositionally biased region" description="Gly residues" evidence="12">
    <location>
        <begin position="699"/>
        <end position="711"/>
    </location>
</feature>
<keyword evidence="10" id="KW-0539">Nucleus</keyword>
<dbReference type="GO" id="GO:0005654">
    <property type="term" value="C:nucleoplasm"/>
    <property type="evidence" value="ECO:0007669"/>
    <property type="project" value="TreeGrafter"/>
</dbReference>